<evidence type="ECO:0000313" key="14">
    <source>
        <dbReference type="EMBL" id="KAA8897929.1"/>
    </source>
</evidence>
<dbReference type="VEuPathDB" id="FungiDB:DIURU_004782"/>
<dbReference type="InterPro" id="IPR002067">
    <property type="entry name" value="MCP"/>
</dbReference>
<evidence type="ECO:0000256" key="2">
    <source>
        <dbReference type="ARBA" id="ARBA00004448"/>
    </source>
</evidence>
<evidence type="ECO:0000256" key="3">
    <source>
        <dbReference type="ARBA" id="ARBA00006375"/>
    </source>
</evidence>
<evidence type="ECO:0000256" key="10">
    <source>
        <dbReference type="ARBA" id="ARBA00023128"/>
    </source>
</evidence>
<dbReference type="InterPro" id="IPR018108">
    <property type="entry name" value="MCP_transmembrane"/>
</dbReference>
<dbReference type="Pfam" id="PF00153">
    <property type="entry name" value="Mito_carr"/>
    <property type="match status" value="3"/>
</dbReference>
<dbReference type="OrthoDB" id="1747031at2759"/>
<protein>
    <recommendedName>
        <fullName evidence="4">Mitochondrial thiamine pyrophosphate carrier 1</fullName>
    </recommendedName>
</protein>
<keyword evidence="9" id="KW-1133">Transmembrane helix</keyword>
<evidence type="ECO:0000256" key="1">
    <source>
        <dbReference type="ARBA" id="ARBA00002238"/>
    </source>
</evidence>
<evidence type="ECO:0000256" key="11">
    <source>
        <dbReference type="ARBA" id="ARBA00023136"/>
    </source>
</evidence>
<comment type="similarity">
    <text evidence="3 13">Belongs to the mitochondrial carrier (TC 2.A.29) family.</text>
</comment>
<dbReference type="EMBL" id="SWFT01000149">
    <property type="protein sequence ID" value="KAA8897929.1"/>
    <property type="molecule type" value="Genomic_DNA"/>
</dbReference>
<evidence type="ECO:0000256" key="6">
    <source>
        <dbReference type="ARBA" id="ARBA00022692"/>
    </source>
</evidence>
<feature type="repeat" description="Solcar" evidence="12">
    <location>
        <begin position="131"/>
        <end position="221"/>
    </location>
</feature>
<dbReference type="GeneID" id="54783433"/>
<comment type="subcellular location">
    <subcellularLocation>
        <location evidence="2">Mitochondrion inner membrane</location>
        <topology evidence="2">Multi-pass membrane protein</topology>
    </subcellularLocation>
</comment>
<reference evidence="14 15" key="1">
    <citation type="submission" date="2019-07" db="EMBL/GenBank/DDBJ databases">
        <title>Genome assembly of two rare yeast pathogens: Diutina rugosa and Trichomonascus ciferrii.</title>
        <authorList>
            <person name="Mixao V."/>
            <person name="Saus E."/>
            <person name="Hansen A."/>
            <person name="Lass-Flor C."/>
            <person name="Gabaldon T."/>
        </authorList>
    </citation>
    <scope>NUCLEOTIDE SEQUENCE [LARGE SCALE GENOMIC DNA]</scope>
    <source>
        <strain evidence="14 15">CBS 613</strain>
    </source>
</reference>
<evidence type="ECO:0000256" key="13">
    <source>
        <dbReference type="RuleBase" id="RU000488"/>
    </source>
</evidence>
<keyword evidence="10" id="KW-0496">Mitochondrion</keyword>
<evidence type="ECO:0000256" key="7">
    <source>
        <dbReference type="ARBA" id="ARBA00022737"/>
    </source>
</evidence>
<sequence>MADDNPIPMWQKMISACSGSLVTSVVVTPFDVIRVRIQQQELLGPGPALVCKEPQGRPPPSAPFWATSNYCHACDCQRITSTWQGMKSIAQREGLPTLWRGLSLTLFMSIPSNIIYFTGYEFIRDHSPIYHHSLNPLVCGMLARTISATSVAPFELIKTRLQSVPSTGTSGGMLRKLWRQTQADVRTNGWRTLFTGLTITLWRDVPFSGIYWLGYERIKAYIRRHTDPSKNSHVFMNSFISGSLSGSVAAIMTHPFDVGKTRLQIEATHSGSAMFKFLWQIGRNEGIGALYAGLTPRVMKIAPACAIMISSYEIGKKFFMTH</sequence>
<keyword evidence="5 13" id="KW-0813">Transport</keyword>
<dbReference type="InterPro" id="IPR023395">
    <property type="entry name" value="MCP_dom_sf"/>
</dbReference>
<keyword evidence="6 12" id="KW-0812">Transmembrane</keyword>
<dbReference type="Proteomes" id="UP000449547">
    <property type="component" value="Unassembled WGS sequence"/>
</dbReference>
<dbReference type="PANTHER" id="PTHR45760">
    <property type="entry name" value="FI19922P1-RELATED"/>
    <property type="match status" value="1"/>
</dbReference>
<comment type="function">
    <text evidence="1">Mitochondrial transporter that mediates uptake of thiamine pyrophosphate (ThPP) into mitochondria.</text>
</comment>
<accession>A0A642UF65</accession>
<dbReference type="AlphaFoldDB" id="A0A642UF65"/>
<dbReference type="OMA" id="YWWGYES"/>
<dbReference type="PRINTS" id="PR00926">
    <property type="entry name" value="MITOCARRIER"/>
</dbReference>
<evidence type="ECO:0000256" key="12">
    <source>
        <dbReference type="PROSITE-ProRule" id="PRU00282"/>
    </source>
</evidence>
<feature type="repeat" description="Solcar" evidence="12">
    <location>
        <begin position="7"/>
        <end position="126"/>
    </location>
</feature>
<feature type="repeat" description="Solcar" evidence="12">
    <location>
        <begin position="233"/>
        <end position="318"/>
    </location>
</feature>
<keyword evidence="11 12" id="KW-0472">Membrane</keyword>
<dbReference type="GO" id="GO:1990542">
    <property type="term" value="P:mitochondrial transmembrane transport"/>
    <property type="evidence" value="ECO:0007669"/>
    <property type="project" value="InterPro"/>
</dbReference>
<keyword evidence="7" id="KW-0677">Repeat</keyword>
<dbReference type="RefSeq" id="XP_034010186.1">
    <property type="nucleotide sequence ID" value="XM_034157693.1"/>
</dbReference>
<evidence type="ECO:0000313" key="15">
    <source>
        <dbReference type="Proteomes" id="UP000449547"/>
    </source>
</evidence>
<dbReference type="PROSITE" id="PS50920">
    <property type="entry name" value="SOLCAR"/>
    <property type="match status" value="3"/>
</dbReference>
<comment type="caution">
    <text evidence="14">The sequence shown here is derived from an EMBL/GenBank/DDBJ whole genome shotgun (WGS) entry which is preliminary data.</text>
</comment>
<name>A0A642UF65_DIURU</name>
<evidence type="ECO:0000256" key="8">
    <source>
        <dbReference type="ARBA" id="ARBA00022792"/>
    </source>
</evidence>
<gene>
    <name evidence="14" type="ORF">DIURU_004782</name>
</gene>
<dbReference type="Gene3D" id="1.50.40.10">
    <property type="entry name" value="Mitochondrial carrier domain"/>
    <property type="match status" value="1"/>
</dbReference>
<evidence type="ECO:0000256" key="4">
    <source>
        <dbReference type="ARBA" id="ARBA00021935"/>
    </source>
</evidence>
<keyword evidence="15" id="KW-1185">Reference proteome</keyword>
<dbReference type="PANTHER" id="PTHR45760:SF2">
    <property type="entry name" value="FI19922P1-RELATED"/>
    <property type="match status" value="1"/>
</dbReference>
<organism evidence="14 15">
    <name type="scientific">Diutina rugosa</name>
    <name type="common">Yeast</name>
    <name type="synonym">Candida rugosa</name>
    <dbReference type="NCBI Taxonomy" id="5481"/>
    <lineage>
        <taxon>Eukaryota</taxon>
        <taxon>Fungi</taxon>
        <taxon>Dikarya</taxon>
        <taxon>Ascomycota</taxon>
        <taxon>Saccharomycotina</taxon>
        <taxon>Pichiomycetes</taxon>
        <taxon>Debaryomycetaceae</taxon>
        <taxon>Diutina</taxon>
    </lineage>
</organism>
<dbReference type="GO" id="GO:0005743">
    <property type="term" value="C:mitochondrial inner membrane"/>
    <property type="evidence" value="ECO:0007669"/>
    <property type="project" value="UniProtKB-SubCell"/>
</dbReference>
<keyword evidence="8" id="KW-0999">Mitochondrion inner membrane</keyword>
<dbReference type="InterPro" id="IPR045315">
    <property type="entry name" value="Mtm1-like"/>
</dbReference>
<proteinExistence type="inferred from homology"/>
<evidence type="ECO:0000256" key="5">
    <source>
        <dbReference type="ARBA" id="ARBA00022448"/>
    </source>
</evidence>
<dbReference type="SUPFAM" id="SSF103506">
    <property type="entry name" value="Mitochondrial carrier"/>
    <property type="match status" value="1"/>
</dbReference>
<evidence type="ECO:0000256" key="9">
    <source>
        <dbReference type="ARBA" id="ARBA00022989"/>
    </source>
</evidence>